<dbReference type="Proteomes" id="UP000271464">
    <property type="component" value="Unassembled WGS sequence"/>
</dbReference>
<name>A0A8E2IMD7_9MYCO</name>
<evidence type="ECO:0000256" key="2">
    <source>
        <dbReference type="ARBA" id="ARBA00023002"/>
    </source>
</evidence>
<dbReference type="InterPro" id="IPR042098">
    <property type="entry name" value="TauD-like_sf"/>
</dbReference>
<dbReference type="InterPro" id="IPR020802">
    <property type="entry name" value="TesA-like"/>
</dbReference>
<comment type="cofactor">
    <cofactor evidence="1">
        <name>Fe(2+)</name>
        <dbReference type="ChEBI" id="CHEBI:29033"/>
    </cofactor>
</comment>
<organism evidence="5 7">
    <name type="scientific">Mycobacterium persicum</name>
    <dbReference type="NCBI Taxonomy" id="1487726"/>
    <lineage>
        <taxon>Bacteria</taxon>
        <taxon>Bacillati</taxon>
        <taxon>Actinomycetota</taxon>
        <taxon>Actinomycetes</taxon>
        <taxon>Mycobacteriales</taxon>
        <taxon>Mycobacteriaceae</taxon>
        <taxon>Mycobacterium</taxon>
    </lineage>
</organism>
<feature type="domain" description="Thioesterase TesA-like" evidence="4">
    <location>
        <begin position="29"/>
        <end position="249"/>
    </location>
</feature>
<evidence type="ECO:0000313" key="8">
    <source>
        <dbReference type="Proteomes" id="UP000271464"/>
    </source>
</evidence>
<keyword evidence="3" id="KW-0408">Iron</keyword>
<dbReference type="Proteomes" id="UP000192335">
    <property type="component" value="Unassembled WGS sequence"/>
</dbReference>
<proteinExistence type="predicted"/>
<sequence>MAGYQRQAAGFGLLCYGPADTADPHRSVLAFPHGGGSPHSFARLSAELGQHGYCVTAVDPPGRPRSGGPVLHELGELVQFYLDQLPEQLLGGVLIGHSVGAYVASALAARLEREGRPARAVVMSAVVPPAYLDPSRPLSKMTDAQRLDWCRHLGTFPAADKYSGALFTLFVGAIRADCEVFESAMGVSLDHTTPLLVLAGDADPACPVQQVAHWPDTHPQAVIRTLPGGGHMLPQDAAPRYAAEVADFLRPGRNGSIPTPRITGHRRSWRREDMWLRGREGRRCLPVVLPRGRDTPSALAEVISENDCVATLLAEHGALLARGWNVGDAGGLQAITGRAGIEPTRYVGGNSPRTALGNGIYTSTEYPPEAPISPHNEMSYSDRWPKRLYFCCARPAAQGGETLLADGRALVAHPRLQEVVDCMRRKGIRYLRTMRSGSGPGKSWQQTFETADRDKVAGLLRDSGATATWLPGGALRIVECRPAFIHDSDSGRQVWFNQAEQWHSSALPVEIRDVLLDEFGEEGLPHHASYGDGEPIPERDLDAIRHVLEAVSVAHSWRRGDVLVVDNVTTLHGRAAYRGERRVLVAMTDPVARE</sequence>
<dbReference type="InterPro" id="IPR003819">
    <property type="entry name" value="TauD/TfdA-like"/>
</dbReference>
<dbReference type="EC" id="3.1.2.-" evidence="6"/>
<dbReference type="Gene3D" id="3.60.130.10">
    <property type="entry name" value="Clavaminate synthase-like"/>
    <property type="match status" value="1"/>
</dbReference>
<evidence type="ECO:0000256" key="3">
    <source>
        <dbReference type="ARBA" id="ARBA00023004"/>
    </source>
</evidence>
<dbReference type="GO" id="GO:0016787">
    <property type="term" value="F:hydrolase activity"/>
    <property type="evidence" value="ECO:0007669"/>
    <property type="project" value="UniProtKB-KW"/>
</dbReference>
<keyword evidence="2" id="KW-0560">Oxidoreductase</keyword>
<dbReference type="Pfam" id="PF02668">
    <property type="entry name" value="TauD"/>
    <property type="match status" value="1"/>
</dbReference>
<dbReference type="AlphaFoldDB" id="A0A8E2IMD7"/>
<keyword evidence="8" id="KW-1185">Reference proteome</keyword>
<reference evidence="5 7" key="1">
    <citation type="submission" date="2017-02" db="EMBL/GenBank/DDBJ databases">
        <title>Mycobacterium kansasii genomes.</title>
        <authorList>
            <person name="Borowka P."/>
            <person name="Strapagiel D."/>
            <person name="Marciniak B."/>
            <person name="Lach J."/>
            <person name="Bakula Z."/>
            <person name="Van Ingen J."/>
            <person name="Safianowska A."/>
            <person name="Brzostek A."/>
            <person name="Dziadek J."/>
            <person name="Jagielski T."/>
        </authorList>
    </citation>
    <scope>NUCLEOTIDE SEQUENCE [LARGE SCALE GENOMIC DNA]</scope>
    <source>
        <strain evidence="5 7">12MK</strain>
    </source>
</reference>
<reference evidence="6 8" key="2">
    <citation type="submission" date="2018-09" db="EMBL/GenBank/DDBJ databases">
        <authorList>
            <person name="Tagini F."/>
        </authorList>
    </citation>
    <scope>NUCLEOTIDE SEQUENCE [LARGE SCALE GENOMIC DNA]</scope>
    <source>
        <strain evidence="6 8">MK4</strain>
    </source>
</reference>
<evidence type="ECO:0000313" key="7">
    <source>
        <dbReference type="Proteomes" id="UP000192335"/>
    </source>
</evidence>
<dbReference type="EMBL" id="UPHM01000081">
    <property type="protein sequence ID" value="VAZ95163.1"/>
    <property type="molecule type" value="Genomic_DNA"/>
</dbReference>
<gene>
    <name evidence="6" type="primary">srfAD</name>
    <name evidence="5" type="ORF">B4U45_02285</name>
    <name evidence="6" type="ORF">LAUMK4_03045</name>
</gene>
<dbReference type="GeneID" id="66596117"/>
<dbReference type="PANTHER" id="PTHR10696">
    <property type="entry name" value="GAMMA-BUTYROBETAINE HYDROXYLASE-RELATED"/>
    <property type="match status" value="1"/>
</dbReference>
<dbReference type="SUPFAM" id="SSF51197">
    <property type="entry name" value="Clavaminate synthase-like"/>
    <property type="match status" value="1"/>
</dbReference>
<dbReference type="InterPro" id="IPR001031">
    <property type="entry name" value="Thioesterase"/>
</dbReference>
<evidence type="ECO:0000313" key="6">
    <source>
        <dbReference type="EMBL" id="VAZ95163.1"/>
    </source>
</evidence>
<dbReference type="InterPro" id="IPR050411">
    <property type="entry name" value="AlphaKG_dependent_hydroxylases"/>
</dbReference>
<comment type="caution">
    <text evidence="5">The sequence shown here is derived from an EMBL/GenBank/DDBJ whole genome shotgun (WGS) entry which is preliminary data.</text>
</comment>
<evidence type="ECO:0000256" key="1">
    <source>
        <dbReference type="ARBA" id="ARBA00001954"/>
    </source>
</evidence>
<dbReference type="EMBL" id="MWQA01000001">
    <property type="protein sequence ID" value="ORC05665.1"/>
    <property type="molecule type" value="Genomic_DNA"/>
</dbReference>
<dbReference type="SMART" id="SM00824">
    <property type="entry name" value="PKS_TE"/>
    <property type="match status" value="1"/>
</dbReference>
<dbReference type="PANTHER" id="PTHR10696:SF21">
    <property type="entry name" value="TAUD_TFDA-LIKE DOMAIN-CONTAINING PROTEIN"/>
    <property type="match status" value="1"/>
</dbReference>
<dbReference type="GO" id="GO:0016491">
    <property type="term" value="F:oxidoreductase activity"/>
    <property type="evidence" value="ECO:0007669"/>
    <property type="project" value="UniProtKB-KW"/>
</dbReference>
<evidence type="ECO:0000313" key="5">
    <source>
        <dbReference type="EMBL" id="ORC05665.1"/>
    </source>
</evidence>
<keyword evidence="6" id="KW-0378">Hydrolase</keyword>
<protein>
    <submittedName>
        <fullName evidence="6">Surfactin synthase thioesterase subunit</fullName>
        <ecNumber evidence="6">3.1.2.-</ecNumber>
    </submittedName>
</protein>
<dbReference type="RefSeq" id="WP_122526468.1">
    <property type="nucleotide sequence ID" value="NZ_MWQA01000001.1"/>
</dbReference>
<dbReference type="SUPFAM" id="SSF53474">
    <property type="entry name" value="alpha/beta-Hydrolases"/>
    <property type="match status" value="1"/>
</dbReference>
<dbReference type="Gene3D" id="3.40.50.1820">
    <property type="entry name" value="alpha/beta hydrolase"/>
    <property type="match status" value="1"/>
</dbReference>
<dbReference type="InterPro" id="IPR029058">
    <property type="entry name" value="AB_hydrolase_fold"/>
</dbReference>
<dbReference type="Pfam" id="PF00975">
    <property type="entry name" value="Thioesterase"/>
    <property type="match status" value="1"/>
</dbReference>
<accession>A0A8E2IMD7</accession>
<evidence type="ECO:0000259" key="4">
    <source>
        <dbReference type="SMART" id="SM00824"/>
    </source>
</evidence>